<dbReference type="Proteomes" id="UP000188836">
    <property type="component" value="Unassembled WGS sequence"/>
</dbReference>
<sequence length="65" mass="7261">MSVGEVIGRKAAAHADAVDERYRAAAFVKRSINKVFPTHWSFLLGEIALYCFIILLLSGVYLTLF</sequence>
<evidence type="ECO:0000313" key="2">
    <source>
        <dbReference type="EMBL" id="ONM46103.1"/>
    </source>
</evidence>
<keyword evidence="3" id="KW-1185">Reference proteome</keyword>
<proteinExistence type="predicted"/>
<dbReference type="InterPro" id="IPR016174">
    <property type="entry name" value="Di-haem_cyt_TM"/>
</dbReference>
<feature type="transmembrane region" description="Helical" evidence="1">
    <location>
        <begin position="40"/>
        <end position="64"/>
    </location>
</feature>
<keyword evidence="1" id="KW-0812">Transmembrane</keyword>
<dbReference type="SUPFAM" id="SSF81342">
    <property type="entry name" value="Transmembrane di-heme cytochromes"/>
    <property type="match status" value="1"/>
</dbReference>
<gene>
    <name evidence="2" type="ORF">B0T46_24980</name>
</gene>
<keyword evidence="1" id="KW-0472">Membrane</keyword>
<name>A0A1V2T9B7_9NOCA</name>
<feature type="non-terminal residue" evidence="2">
    <location>
        <position position="65"/>
    </location>
</feature>
<dbReference type="AlphaFoldDB" id="A0A1V2T9B7"/>
<dbReference type="EMBL" id="MUMY01000032">
    <property type="protein sequence ID" value="ONM46103.1"/>
    <property type="molecule type" value="Genomic_DNA"/>
</dbReference>
<protein>
    <submittedName>
        <fullName evidence="2">Uncharacterized protein</fullName>
    </submittedName>
</protein>
<evidence type="ECO:0000256" key="1">
    <source>
        <dbReference type="SAM" id="Phobius"/>
    </source>
</evidence>
<keyword evidence="1" id="KW-1133">Transmembrane helix</keyword>
<reference evidence="2 3" key="1">
    <citation type="journal article" date="2016" name="Antonie Van Leeuwenhoek">
        <title>Nocardia donostiensis sp. nov., isolated from human respiratory specimens.</title>
        <authorList>
            <person name="Ercibengoa M."/>
            <person name="Bell M."/>
            <person name="Marimon J.M."/>
            <person name="Humrighouse B."/>
            <person name="Klenk H.P."/>
            <person name="Potter G."/>
            <person name="Perez-Trallero E."/>
        </authorList>
    </citation>
    <scope>NUCLEOTIDE SEQUENCE [LARGE SCALE GENOMIC DNA]</scope>
    <source>
        <strain evidence="2 3">X1655</strain>
    </source>
</reference>
<organism evidence="2 3">
    <name type="scientific">Nocardia donostiensis</name>
    <dbReference type="NCBI Taxonomy" id="1538463"/>
    <lineage>
        <taxon>Bacteria</taxon>
        <taxon>Bacillati</taxon>
        <taxon>Actinomycetota</taxon>
        <taxon>Actinomycetes</taxon>
        <taxon>Mycobacteriales</taxon>
        <taxon>Nocardiaceae</taxon>
        <taxon>Nocardia</taxon>
    </lineage>
</organism>
<comment type="caution">
    <text evidence="2">The sequence shown here is derived from an EMBL/GenBank/DDBJ whole genome shotgun (WGS) entry which is preliminary data.</text>
</comment>
<dbReference type="InterPro" id="IPR027387">
    <property type="entry name" value="Cytb/b6-like_sf"/>
</dbReference>
<dbReference type="Gene3D" id="1.20.810.10">
    <property type="entry name" value="Cytochrome Bc1 Complex, Chain C"/>
    <property type="match status" value="1"/>
</dbReference>
<evidence type="ECO:0000313" key="3">
    <source>
        <dbReference type="Proteomes" id="UP000188836"/>
    </source>
</evidence>
<accession>A0A1V2T9B7</accession>
<dbReference type="GO" id="GO:0016020">
    <property type="term" value="C:membrane"/>
    <property type="evidence" value="ECO:0007669"/>
    <property type="project" value="InterPro"/>
</dbReference>
<dbReference type="GO" id="GO:0022904">
    <property type="term" value="P:respiratory electron transport chain"/>
    <property type="evidence" value="ECO:0007669"/>
    <property type="project" value="InterPro"/>
</dbReference>